<protein>
    <recommendedName>
        <fullName evidence="3">SusD/RagB family nutrient-binding outer membrane lipoprotein</fullName>
    </recommendedName>
</protein>
<dbReference type="OrthoDB" id="9766256at2"/>
<dbReference type="Proteomes" id="UP000031408">
    <property type="component" value="Unassembled WGS sequence"/>
</dbReference>
<dbReference type="STRING" id="1349421.OI18_09855"/>
<gene>
    <name evidence="1" type="ORF">OI18_09855</name>
</gene>
<dbReference type="PROSITE" id="PS51257">
    <property type="entry name" value="PROKAR_LIPOPROTEIN"/>
    <property type="match status" value="1"/>
</dbReference>
<reference evidence="1 2" key="1">
    <citation type="submission" date="2014-11" db="EMBL/GenBank/DDBJ databases">
        <title>Genome sequence of Flavihumibacter solisilvae 3-3.</title>
        <authorList>
            <person name="Zhou G."/>
            <person name="Li M."/>
            <person name="Wang G."/>
        </authorList>
    </citation>
    <scope>NUCLEOTIDE SEQUENCE [LARGE SCALE GENOMIC DNA]</scope>
    <source>
        <strain evidence="1 2">3-3</strain>
    </source>
</reference>
<dbReference type="RefSeq" id="WP_039139464.1">
    <property type="nucleotide sequence ID" value="NZ_JSVC01000010.1"/>
</dbReference>
<dbReference type="Pfam" id="PF12771">
    <property type="entry name" value="SusD-like_2"/>
    <property type="match status" value="1"/>
</dbReference>
<evidence type="ECO:0000313" key="1">
    <source>
        <dbReference type="EMBL" id="KIC94770.1"/>
    </source>
</evidence>
<dbReference type="EMBL" id="JSVC01000010">
    <property type="protein sequence ID" value="KIC94770.1"/>
    <property type="molecule type" value="Genomic_DNA"/>
</dbReference>
<evidence type="ECO:0008006" key="3">
    <source>
        <dbReference type="Google" id="ProtNLM"/>
    </source>
</evidence>
<sequence length="469" mass="51802">MKSLNKVMLVTGVVLGLSSCKKYLDINTNPNQATTPPLNGLLANVTYDAALNVYRVSNTTSYYVQYLASSTEGSATDIYEPIDASNTWSNLYDNLSDAYDLYKFSGERGATQYQGAARVLQAMDLIQLHDLWGSAPFEQAFTGEFIRPEYDDAQAIYQDVMNYLDEGITLLQKEGSTINLPTDNSDLIHKGNVEKWVKTAHALKARMMNRLSKTAQYSSAAILSEVEASYASISDDAAITTFSTRNPWAQTALDNASNLLGGWLSEHSVDAMDGTTFGITDKRIDKIASLTQFGDYRGTRNGQGRVGTGTNKEESYLKIGGYYSGDNSPIQIITYEEVKFIEAEAAFRANDLTRAYNAYLAGIAANFDRLGVSAADRDAYLASAVVAVGEAGLTLQRIMEEKYKALFLSPETWNDARRIDYDYTDFKMPVGAVTSAFVRRLVYPSVETSRNGANTPQVDDVTSRLWWDQ</sequence>
<name>A0A0C1IKR0_9BACT</name>
<dbReference type="Gene3D" id="1.25.40.390">
    <property type="match status" value="1"/>
</dbReference>
<dbReference type="SUPFAM" id="SSF48452">
    <property type="entry name" value="TPR-like"/>
    <property type="match status" value="1"/>
</dbReference>
<organism evidence="1 2">
    <name type="scientific">Flavihumibacter solisilvae</name>
    <dbReference type="NCBI Taxonomy" id="1349421"/>
    <lineage>
        <taxon>Bacteria</taxon>
        <taxon>Pseudomonadati</taxon>
        <taxon>Bacteroidota</taxon>
        <taxon>Chitinophagia</taxon>
        <taxon>Chitinophagales</taxon>
        <taxon>Chitinophagaceae</taxon>
        <taxon>Flavihumibacter</taxon>
    </lineage>
</organism>
<proteinExistence type="predicted"/>
<keyword evidence="2" id="KW-1185">Reference proteome</keyword>
<dbReference type="InterPro" id="IPR011990">
    <property type="entry name" value="TPR-like_helical_dom_sf"/>
</dbReference>
<dbReference type="InterPro" id="IPR041662">
    <property type="entry name" value="SusD-like_2"/>
</dbReference>
<evidence type="ECO:0000313" key="2">
    <source>
        <dbReference type="Proteomes" id="UP000031408"/>
    </source>
</evidence>
<accession>A0A0C1IKR0</accession>
<comment type="caution">
    <text evidence="1">The sequence shown here is derived from an EMBL/GenBank/DDBJ whole genome shotgun (WGS) entry which is preliminary data.</text>
</comment>
<dbReference type="AlphaFoldDB" id="A0A0C1IKR0"/>